<dbReference type="Proteomes" id="UP000292445">
    <property type="component" value="Unassembled WGS sequence"/>
</dbReference>
<reference evidence="3 4" key="1">
    <citation type="submission" date="2019-02" db="EMBL/GenBank/DDBJ databases">
        <title>Genomic Encyclopedia of Type Strains, Phase IV (KMG-IV): sequencing the most valuable type-strain genomes for metagenomic binning, comparative biology and taxonomic classification.</title>
        <authorList>
            <person name="Goeker M."/>
        </authorList>
    </citation>
    <scope>NUCLEOTIDE SEQUENCE [LARGE SCALE GENOMIC DNA]</scope>
    <source>
        <strain evidence="3 4">K24</strain>
    </source>
</reference>
<dbReference type="PANTHER" id="PTHR38033:SF1">
    <property type="entry name" value="DOTU FAMILY TYPE IV_VI SECRETION SYSTEM PROTEIN"/>
    <property type="match status" value="1"/>
</dbReference>
<dbReference type="OrthoDB" id="345640at2"/>
<sequence>MARLLDFFSPVFSFGLELDERIAAGTAGNGAAEVQEHARRLIAAAKAAALAAGKRPEHVESACFAVVSWFDEIITRNPAYWNSVTPLQVALFNTNNAGNEFFHHLSILKSDEDEVREVYYHALLLGFVGQYYFETGDTGELGKLKELHSRQLPVPPAALHTLREEPITPQPYLMKDPSGPRYPKQWDKLLLKAGAAVALLIPIGYLLWLLVAGPRETGPSVADLVQGQLQTYACSELGAQVAENGATAVSGFVSRPEDIARVQADTAGIKGVKSPTFDVKVRIWPHCEVVSLLKPYRARNLDRRHGLQVTPTTGHSDRFTEGERVTVKLGQADYDGYLYVDYYTVDGSVIHLYPNKREPENGRLIRAGEQFNVGEKIPEGWIVGPPFGQELITVVSSPTPLYTAERPEYEPASAYLPKLREFLDAHRGNDKLAANFLFLQTEPKR</sequence>
<comment type="caution">
    <text evidence="3">The sequence shown here is derived from an EMBL/GenBank/DDBJ whole genome shotgun (WGS) entry which is preliminary data.</text>
</comment>
<protein>
    <submittedName>
        <fullName evidence="3">Type IV/VI secretion system ImpK/VasF family protein</fullName>
    </submittedName>
</protein>
<evidence type="ECO:0000313" key="3">
    <source>
        <dbReference type="EMBL" id="RZS85950.1"/>
    </source>
</evidence>
<keyword evidence="4" id="KW-1185">Reference proteome</keyword>
<proteinExistence type="predicted"/>
<dbReference type="EMBL" id="SGXC01000001">
    <property type="protein sequence ID" value="RZS85950.1"/>
    <property type="molecule type" value="Genomic_DNA"/>
</dbReference>
<dbReference type="AlphaFoldDB" id="A0A4Q7NN38"/>
<evidence type="ECO:0000313" key="4">
    <source>
        <dbReference type="Proteomes" id="UP000292445"/>
    </source>
</evidence>
<dbReference type="Pfam" id="PF09850">
    <property type="entry name" value="DotU"/>
    <property type="match status" value="1"/>
</dbReference>
<dbReference type="Gene3D" id="1.25.40.590">
    <property type="entry name" value="Type IV / VI secretion system, DotU"/>
    <property type="match status" value="1"/>
</dbReference>
<dbReference type="PANTHER" id="PTHR38033">
    <property type="entry name" value="MEMBRANE PROTEIN-RELATED"/>
    <property type="match status" value="1"/>
</dbReference>
<dbReference type="InterPro" id="IPR025493">
    <property type="entry name" value="DUF4384"/>
</dbReference>
<accession>A0A4Q7NN38</accession>
<dbReference type="InterPro" id="IPR017732">
    <property type="entry name" value="T4/T6SS_DotU"/>
</dbReference>
<dbReference type="RefSeq" id="WP_130357085.1">
    <property type="nucleotide sequence ID" value="NZ_SGXC01000001.1"/>
</dbReference>
<evidence type="ECO:0000259" key="2">
    <source>
        <dbReference type="Pfam" id="PF14326"/>
    </source>
</evidence>
<gene>
    <name evidence="3" type="ORF">EV675_1980</name>
</gene>
<organism evidence="3 4">
    <name type="scientific">Pigmentiphaga kullae</name>
    <dbReference type="NCBI Taxonomy" id="151784"/>
    <lineage>
        <taxon>Bacteria</taxon>
        <taxon>Pseudomonadati</taxon>
        <taxon>Pseudomonadota</taxon>
        <taxon>Betaproteobacteria</taxon>
        <taxon>Burkholderiales</taxon>
        <taxon>Alcaligenaceae</taxon>
        <taxon>Pigmentiphaga</taxon>
    </lineage>
</organism>
<feature type="domain" description="Type IV / VI secretion system DotU" evidence="1">
    <location>
        <begin position="4"/>
        <end position="174"/>
    </location>
</feature>
<name>A0A4Q7NN38_9BURK</name>
<feature type="domain" description="DUF4384" evidence="2">
    <location>
        <begin position="319"/>
        <end position="400"/>
    </location>
</feature>
<dbReference type="InterPro" id="IPR038522">
    <property type="entry name" value="T4/T6SS_DotU_sf"/>
</dbReference>
<dbReference type="Pfam" id="PF14326">
    <property type="entry name" value="DUF4384"/>
    <property type="match status" value="1"/>
</dbReference>
<evidence type="ECO:0000259" key="1">
    <source>
        <dbReference type="Pfam" id="PF09850"/>
    </source>
</evidence>